<proteinExistence type="predicted"/>
<keyword evidence="3" id="KW-1185">Reference proteome</keyword>
<accession>E5A4Z0</accession>
<dbReference type="EMBL" id="FP929134">
    <property type="protein sequence ID" value="CBX98688.1"/>
    <property type="molecule type" value="Genomic_DNA"/>
</dbReference>
<dbReference type="AlphaFoldDB" id="E5A4Z0"/>
<gene>
    <name evidence="2" type="ORF">LEMA_P079270.1</name>
</gene>
<name>E5A4Z0_LEPMJ</name>
<organism evidence="3">
    <name type="scientific">Leptosphaeria maculans (strain JN3 / isolate v23.1.3 / race Av1-4-5-6-7-8)</name>
    <name type="common">Blackleg fungus</name>
    <name type="synonym">Phoma lingam</name>
    <dbReference type="NCBI Taxonomy" id="985895"/>
    <lineage>
        <taxon>Eukaryota</taxon>
        <taxon>Fungi</taxon>
        <taxon>Dikarya</taxon>
        <taxon>Ascomycota</taxon>
        <taxon>Pezizomycotina</taxon>
        <taxon>Dothideomycetes</taxon>
        <taxon>Pleosporomycetidae</taxon>
        <taxon>Pleosporales</taxon>
        <taxon>Pleosporineae</taxon>
        <taxon>Leptosphaeriaceae</taxon>
        <taxon>Plenodomus</taxon>
        <taxon>Plenodomus lingam/Leptosphaeria maculans species complex</taxon>
    </lineage>
</organism>
<reference evidence="3" key="1">
    <citation type="journal article" date="2011" name="Nat. Commun.">
        <title>Effector diversification within compartments of the Leptosphaeria maculans genome affected by Repeat-Induced Point mutations.</title>
        <authorList>
            <person name="Rouxel T."/>
            <person name="Grandaubert J."/>
            <person name="Hane J.K."/>
            <person name="Hoede C."/>
            <person name="van de Wouw A.P."/>
            <person name="Couloux A."/>
            <person name="Dominguez V."/>
            <person name="Anthouard V."/>
            <person name="Bally P."/>
            <person name="Bourras S."/>
            <person name="Cozijnsen A.J."/>
            <person name="Ciuffetti L.M."/>
            <person name="Degrave A."/>
            <person name="Dilmaghani A."/>
            <person name="Duret L."/>
            <person name="Fudal I."/>
            <person name="Goodwin S.B."/>
            <person name="Gout L."/>
            <person name="Glaser N."/>
            <person name="Linglin J."/>
            <person name="Kema G.H.J."/>
            <person name="Lapalu N."/>
            <person name="Lawrence C.B."/>
            <person name="May K."/>
            <person name="Meyer M."/>
            <person name="Ollivier B."/>
            <person name="Poulain J."/>
            <person name="Schoch C.L."/>
            <person name="Simon A."/>
            <person name="Spatafora J.W."/>
            <person name="Stachowiak A."/>
            <person name="Turgeon B.G."/>
            <person name="Tyler B.M."/>
            <person name="Vincent D."/>
            <person name="Weissenbach J."/>
            <person name="Amselem J."/>
            <person name="Quesneville H."/>
            <person name="Oliver R.P."/>
            <person name="Wincker P."/>
            <person name="Balesdent M.-H."/>
            <person name="Howlett B.J."/>
        </authorList>
    </citation>
    <scope>NUCLEOTIDE SEQUENCE [LARGE SCALE GENOMIC DNA]</scope>
    <source>
        <strain evidence="3">JN3 / isolate v23.1.3 / race Av1-4-5-6-7-8</strain>
    </source>
</reference>
<dbReference type="Proteomes" id="UP000002668">
    <property type="component" value="Genome"/>
</dbReference>
<feature type="region of interest" description="Disordered" evidence="1">
    <location>
        <begin position="1"/>
        <end position="38"/>
    </location>
</feature>
<dbReference type="InParanoid" id="E5A4Z0"/>
<evidence type="ECO:0000313" key="3">
    <source>
        <dbReference type="Proteomes" id="UP000002668"/>
    </source>
</evidence>
<protein>
    <submittedName>
        <fullName evidence="2">Predicted protein</fullName>
    </submittedName>
</protein>
<dbReference type="VEuPathDB" id="FungiDB:LEMA_P079270.1"/>
<feature type="compositionally biased region" description="Low complexity" evidence="1">
    <location>
        <begin position="8"/>
        <end position="34"/>
    </location>
</feature>
<evidence type="ECO:0000256" key="1">
    <source>
        <dbReference type="SAM" id="MobiDB-lite"/>
    </source>
</evidence>
<evidence type="ECO:0000313" key="2">
    <source>
        <dbReference type="EMBL" id="CBX98688.1"/>
    </source>
</evidence>
<dbReference type="HOGENOM" id="CLU_3050772_0_0_1"/>
<sequence length="54" mass="5774">MRGENGSESRSNSDLASLSRSSSFSFSPADACPSPTQRVFPSQIHLVFGEGKAR</sequence>